<dbReference type="GO" id="GO:0046856">
    <property type="term" value="P:phosphatidylinositol dephosphorylation"/>
    <property type="evidence" value="ECO:0007669"/>
    <property type="project" value="TreeGrafter"/>
</dbReference>
<accession>A0AAV4GIT3</accession>
<dbReference type="InterPro" id="IPR030564">
    <property type="entry name" value="Myotubularin"/>
</dbReference>
<dbReference type="Gene3D" id="2.30.29.30">
    <property type="entry name" value="Pleckstrin-homology domain (PH domain)/Phosphotyrosine-binding domain (PTB)"/>
    <property type="match status" value="1"/>
</dbReference>
<evidence type="ECO:0000256" key="1">
    <source>
        <dbReference type="ARBA" id="ARBA00007471"/>
    </source>
</evidence>
<dbReference type="InterPro" id="IPR011993">
    <property type="entry name" value="PH-like_dom_sf"/>
</dbReference>
<reference evidence="2 3" key="1">
    <citation type="journal article" date="2021" name="Elife">
        <title>Chloroplast acquisition without the gene transfer in kleptoplastic sea slugs, Plakobranchus ocellatus.</title>
        <authorList>
            <person name="Maeda T."/>
            <person name="Takahashi S."/>
            <person name="Yoshida T."/>
            <person name="Shimamura S."/>
            <person name="Takaki Y."/>
            <person name="Nagai Y."/>
            <person name="Toyoda A."/>
            <person name="Suzuki Y."/>
            <person name="Arimoto A."/>
            <person name="Ishii H."/>
            <person name="Satoh N."/>
            <person name="Nishiyama T."/>
            <person name="Hasebe M."/>
            <person name="Maruyama T."/>
            <person name="Minagawa J."/>
            <person name="Obokata J."/>
            <person name="Shigenobu S."/>
        </authorList>
    </citation>
    <scope>NUCLEOTIDE SEQUENCE [LARGE SCALE GENOMIC DNA]</scope>
</reference>
<dbReference type="SUPFAM" id="SSF50729">
    <property type="entry name" value="PH domain-like"/>
    <property type="match status" value="1"/>
</dbReference>
<protein>
    <submittedName>
        <fullName evidence="2">Myotubularin-related protein</fullName>
    </submittedName>
</protein>
<dbReference type="AlphaFoldDB" id="A0AAV4GIT3"/>
<evidence type="ECO:0000313" key="3">
    <source>
        <dbReference type="Proteomes" id="UP000762676"/>
    </source>
</evidence>
<evidence type="ECO:0000313" key="2">
    <source>
        <dbReference type="EMBL" id="GFR85226.1"/>
    </source>
</evidence>
<name>A0AAV4GIT3_9GAST</name>
<comment type="caution">
    <text evidence="2">The sequence shown here is derived from an EMBL/GenBank/DDBJ whole genome shotgun (WGS) entry which is preliminary data.</text>
</comment>
<dbReference type="GO" id="GO:0005737">
    <property type="term" value="C:cytoplasm"/>
    <property type="evidence" value="ECO:0007669"/>
    <property type="project" value="TreeGrafter"/>
</dbReference>
<proteinExistence type="inferred from homology"/>
<dbReference type="PANTHER" id="PTHR10807">
    <property type="entry name" value="MYOTUBULARIN-RELATED"/>
    <property type="match status" value="1"/>
</dbReference>
<dbReference type="Proteomes" id="UP000762676">
    <property type="component" value="Unassembled WGS sequence"/>
</dbReference>
<organism evidence="2 3">
    <name type="scientific">Elysia marginata</name>
    <dbReference type="NCBI Taxonomy" id="1093978"/>
    <lineage>
        <taxon>Eukaryota</taxon>
        <taxon>Metazoa</taxon>
        <taxon>Spiralia</taxon>
        <taxon>Lophotrochozoa</taxon>
        <taxon>Mollusca</taxon>
        <taxon>Gastropoda</taxon>
        <taxon>Heterobranchia</taxon>
        <taxon>Euthyneura</taxon>
        <taxon>Panpulmonata</taxon>
        <taxon>Sacoglossa</taxon>
        <taxon>Placobranchoidea</taxon>
        <taxon>Plakobranchidae</taxon>
        <taxon>Elysia</taxon>
    </lineage>
</organism>
<keyword evidence="3" id="KW-1185">Reference proteome</keyword>
<dbReference type="EMBL" id="BMAT01008448">
    <property type="protein sequence ID" value="GFR85226.1"/>
    <property type="molecule type" value="Genomic_DNA"/>
</dbReference>
<comment type="similarity">
    <text evidence="1">Belongs to the protein-tyrosine phosphatase family. Non-receptor class myotubularin subfamily.</text>
</comment>
<gene>
    <name evidence="2" type="ORF">ElyMa_004168900</name>
</gene>
<dbReference type="GO" id="GO:0016020">
    <property type="term" value="C:membrane"/>
    <property type="evidence" value="ECO:0007669"/>
    <property type="project" value="TreeGrafter"/>
</dbReference>
<sequence>MLDLQTFQSYIDLPDHEDADKESNEEVEKNASAFFDNLHEPRKLQGETKVAEADKVLMFAPFSDRKQGIIGHLFVTNFKISFVPADKSSYPDGGSNQVVMRSKLLEHTDIPLTFVDTIYQVSSGARRKKLFPGNSVSASTKYLEIYCKDFQVHVFGFRFAPQEQNKQITDAISHFSYPSKDNLLFAREFGYSSQFDDGDQPVPQFLQKDDWERELERLQCQGMWRVADANLGYNMSVG</sequence>
<dbReference type="PANTHER" id="PTHR10807:SF110">
    <property type="entry name" value="FI17948P1"/>
    <property type="match status" value="1"/>
</dbReference>